<evidence type="ECO:0000313" key="2">
    <source>
        <dbReference type="Proteomes" id="UP000604046"/>
    </source>
</evidence>
<name>A0A812KB69_9DINO</name>
<accession>A0A812KB69</accession>
<organism evidence="1 2">
    <name type="scientific">Symbiodinium natans</name>
    <dbReference type="NCBI Taxonomy" id="878477"/>
    <lineage>
        <taxon>Eukaryota</taxon>
        <taxon>Sar</taxon>
        <taxon>Alveolata</taxon>
        <taxon>Dinophyceae</taxon>
        <taxon>Suessiales</taxon>
        <taxon>Symbiodiniaceae</taxon>
        <taxon>Symbiodinium</taxon>
    </lineage>
</organism>
<dbReference type="OrthoDB" id="10305135at2759"/>
<dbReference type="AlphaFoldDB" id="A0A812KB69"/>
<keyword evidence="2" id="KW-1185">Reference proteome</keyword>
<protein>
    <submittedName>
        <fullName evidence="1">Scn11a protein</fullName>
    </submittedName>
</protein>
<dbReference type="Proteomes" id="UP000604046">
    <property type="component" value="Unassembled WGS sequence"/>
</dbReference>
<gene>
    <name evidence="1" type="primary">Scn11a</name>
    <name evidence="1" type="ORF">SNAT2548_LOCUS8560</name>
</gene>
<comment type="caution">
    <text evidence="1">The sequence shown here is derived from an EMBL/GenBank/DDBJ whole genome shotgun (WGS) entry which is preliminary data.</text>
</comment>
<evidence type="ECO:0000313" key="1">
    <source>
        <dbReference type="EMBL" id="CAE7224503.1"/>
    </source>
</evidence>
<sequence length="107" mass="11583">MSVERKWHADGFSLDVSPVVNTVSGSRMIPSGLGLDEIHSAVAADCFEVSAAGMDEDGRFRLPLGVSVTLGTTSLEVAFKDKAGMERILRRDFLSEEEAPKVAVWTK</sequence>
<reference evidence="1" key="1">
    <citation type="submission" date="2021-02" db="EMBL/GenBank/DDBJ databases">
        <authorList>
            <person name="Dougan E. K."/>
            <person name="Rhodes N."/>
            <person name="Thang M."/>
            <person name="Chan C."/>
        </authorList>
    </citation>
    <scope>NUCLEOTIDE SEQUENCE</scope>
</reference>
<proteinExistence type="predicted"/>
<dbReference type="EMBL" id="CAJNDS010000640">
    <property type="protein sequence ID" value="CAE7224503.1"/>
    <property type="molecule type" value="Genomic_DNA"/>
</dbReference>